<organism evidence="3 4">
    <name type="scientific">Prauserella oleivorans</name>
    <dbReference type="NCBI Taxonomy" id="1478153"/>
    <lineage>
        <taxon>Bacteria</taxon>
        <taxon>Bacillati</taxon>
        <taxon>Actinomycetota</taxon>
        <taxon>Actinomycetes</taxon>
        <taxon>Pseudonocardiales</taxon>
        <taxon>Pseudonocardiaceae</taxon>
        <taxon>Prauserella</taxon>
    </lineage>
</organism>
<feature type="region of interest" description="Disordered" evidence="1">
    <location>
        <begin position="219"/>
        <end position="242"/>
    </location>
</feature>
<feature type="compositionally biased region" description="Basic and acidic residues" evidence="1">
    <location>
        <begin position="402"/>
        <end position="417"/>
    </location>
</feature>
<protein>
    <submittedName>
        <fullName evidence="3">Ribosome hibernation factor-recruiting GTPase MRF</fullName>
    </submittedName>
</protein>
<evidence type="ECO:0000256" key="1">
    <source>
        <dbReference type="SAM" id="MobiDB-lite"/>
    </source>
</evidence>
<dbReference type="EMBL" id="JBHUOF010000021">
    <property type="protein sequence ID" value="MFD2801061.1"/>
    <property type="molecule type" value="Genomic_DNA"/>
</dbReference>
<dbReference type="SUPFAM" id="SSF90002">
    <property type="entry name" value="Hypothetical protein YjiA, C-terminal domain"/>
    <property type="match status" value="1"/>
</dbReference>
<dbReference type="InterPro" id="IPR027417">
    <property type="entry name" value="P-loop_NTPase"/>
</dbReference>
<dbReference type="PANTHER" id="PTHR43603">
    <property type="entry name" value="COBW DOMAIN-CONTAINING PROTEIN DDB_G0274527"/>
    <property type="match status" value="1"/>
</dbReference>
<reference evidence="4" key="1">
    <citation type="journal article" date="2019" name="Int. J. Syst. Evol. Microbiol.">
        <title>The Global Catalogue of Microorganisms (GCM) 10K type strain sequencing project: providing services to taxonomists for standard genome sequencing and annotation.</title>
        <authorList>
            <consortium name="The Broad Institute Genomics Platform"/>
            <consortium name="The Broad Institute Genome Sequencing Center for Infectious Disease"/>
            <person name="Wu L."/>
            <person name="Ma J."/>
        </authorList>
    </citation>
    <scope>NUCLEOTIDE SEQUENCE [LARGE SCALE GENOMIC DNA]</scope>
    <source>
        <strain evidence="4">IBRC-M 10906</strain>
    </source>
</reference>
<dbReference type="Pfam" id="PF02492">
    <property type="entry name" value="cobW"/>
    <property type="match status" value="1"/>
</dbReference>
<dbReference type="InterPro" id="IPR003495">
    <property type="entry name" value="CobW/HypB/UreG_nucleotide-bd"/>
</dbReference>
<dbReference type="SMART" id="SM00833">
    <property type="entry name" value="CobW_C"/>
    <property type="match status" value="1"/>
</dbReference>
<accession>A0ABW5WC13</accession>
<gene>
    <name evidence="3" type="primary">mrf</name>
    <name evidence="3" type="ORF">ACFS2C_16840</name>
</gene>
<feature type="region of interest" description="Disordered" evidence="1">
    <location>
        <begin position="385"/>
        <end position="417"/>
    </location>
</feature>
<dbReference type="NCBIfam" id="NF047431">
    <property type="entry name" value="hiber_recruit"/>
    <property type="match status" value="1"/>
</dbReference>
<evidence type="ECO:0000259" key="2">
    <source>
        <dbReference type="SMART" id="SM00833"/>
    </source>
</evidence>
<feature type="domain" description="CobW C-terminal" evidence="2">
    <location>
        <begin position="251"/>
        <end position="367"/>
    </location>
</feature>
<dbReference type="Gene3D" id="3.40.50.300">
    <property type="entry name" value="P-loop containing nucleotide triphosphate hydrolases"/>
    <property type="match status" value="1"/>
</dbReference>
<name>A0ABW5WC13_9PSEU</name>
<dbReference type="PANTHER" id="PTHR43603:SF1">
    <property type="entry name" value="ZINC-REGULATED GTPASE METALLOPROTEIN ACTIVATOR 1"/>
    <property type="match status" value="1"/>
</dbReference>
<dbReference type="InterPro" id="IPR011629">
    <property type="entry name" value="CobW-like_C"/>
</dbReference>
<proteinExistence type="predicted"/>
<evidence type="ECO:0000313" key="4">
    <source>
        <dbReference type="Proteomes" id="UP001597478"/>
    </source>
</evidence>
<sequence length="417" mass="45448">MTDSQRVPLVLVGGLADVPVRLVADRLCGTDRATAYVHHDLRRIDDGVVRRHIRLGACEHLATLQLAHGCVSCTLREDLLPLLRGLARQPEVRRIVVRLDAAMAPERVCRELHNGVVDDVPVLDDMEIEAVVTALDQSTWFAAATGDDSLREHGLHGGPDDDRTLAQLAVAQVEFADVVVLAGTAPDAWTAARTGAVLERLAPSAALLELSGVDAESVRAAAPPDSPHGLPRDPHGWLVQGEPPLQPDCGVELLTFEAQRPFHPLRLHEAIDVLLDGVVRTRGRAWVASRPDEMFWIESAGGGLGIRHAGPWLASPHGPAWEDVSAERRTVAALRWHPVWGDRAQELVILTHRADPAELEQALRHALLTDRELADGREAWARYPDPFGTWHTDPCDDAGSAAEREALDVPARPDELP</sequence>
<comment type="caution">
    <text evidence="3">The sequence shown here is derived from an EMBL/GenBank/DDBJ whole genome shotgun (WGS) entry which is preliminary data.</text>
</comment>
<dbReference type="Proteomes" id="UP001597478">
    <property type="component" value="Unassembled WGS sequence"/>
</dbReference>
<dbReference type="Pfam" id="PF07683">
    <property type="entry name" value="CobW_C"/>
    <property type="match status" value="1"/>
</dbReference>
<keyword evidence="4" id="KW-1185">Reference proteome</keyword>
<dbReference type="InterPro" id="IPR051927">
    <property type="entry name" value="Zn_Chap_cDPG_Synth"/>
</dbReference>
<evidence type="ECO:0000313" key="3">
    <source>
        <dbReference type="EMBL" id="MFD2801061.1"/>
    </source>
</evidence>
<dbReference type="RefSeq" id="WP_377391074.1">
    <property type="nucleotide sequence ID" value="NZ_JBHSAN010000024.1"/>
</dbReference>